<proteinExistence type="predicted"/>
<accession>B8F194</accession>
<evidence type="ECO:0000313" key="2">
    <source>
        <dbReference type="Proteomes" id="UP000006103"/>
    </source>
</evidence>
<dbReference type="Proteomes" id="UP000006103">
    <property type="component" value="Plasmid PBr_cp32-10"/>
</dbReference>
<protein>
    <submittedName>
        <fullName evidence="1">Uncharacterized protein</fullName>
    </submittedName>
</protein>
<sequence length="44" mass="4590">MPTSVDPTIDILPGSTLAVLSKIYPVSTSIPPNTWVPSTAPPPM</sequence>
<dbReference type="AlphaFoldDB" id="B8F194"/>
<name>B8F194_BORGR</name>
<organism evidence="1 2">
    <name type="scientific">Borreliella garinii PBr</name>
    <dbReference type="NCBI Taxonomy" id="498743"/>
    <lineage>
        <taxon>Bacteria</taxon>
        <taxon>Pseudomonadati</taxon>
        <taxon>Spirochaetota</taxon>
        <taxon>Spirochaetia</taxon>
        <taxon>Spirochaetales</taxon>
        <taxon>Borreliaceae</taxon>
        <taxon>Borreliella</taxon>
    </lineage>
</organism>
<evidence type="ECO:0000313" key="1">
    <source>
        <dbReference type="EMBL" id="ACL34692.1"/>
    </source>
</evidence>
<geneLocation type="plasmid" evidence="1 2">
    <name>PBr_cp32-10</name>
</geneLocation>
<keyword evidence="1" id="KW-0614">Plasmid</keyword>
<reference evidence="1 2" key="1">
    <citation type="journal article" date="2011" name="J. Bacteriol.">
        <title>Whole-genome sequences of two Borrelia afzelii and two Borrelia garinii Lyme disease agent isolates.</title>
        <authorList>
            <person name="Casjens S.R."/>
            <person name="Mongodin E.F."/>
            <person name="Qiu W.-G."/>
            <person name="Dunn J.J."/>
            <person name="Luft B.J."/>
            <person name="Fraser-Liggett C.M."/>
            <person name="Schutzer S.E."/>
        </authorList>
    </citation>
    <scope>NUCLEOTIDE SEQUENCE [LARGE SCALE GENOMIC DNA]</scope>
    <source>
        <strain evidence="1 2">PBr</strain>
    </source>
</reference>
<gene>
    <name evidence="1" type="ORF">BGAPBR_Q0017</name>
</gene>
<keyword evidence="2" id="KW-1185">Reference proteome</keyword>
<dbReference type="EMBL" id="CP001306">
    <property type="protein sequence ID" value="ACL34692.1"/>
    <property type="molecule type" value="Genomic_DNA"/>
</dbReference>